<evidence type="ECO:0000313" key="3">
    <source>
        <dbReference type="Proteomes" id="UP000308197"/>
    </source>
</evidence>
<feature type="compositionally biased region" description="Low complexity" evidence="1">
    <location>
        <begin position="260"/>
        <end position="272"/>
    </location>
</feature>
<sequence>MPKRAVTPPIDDGAKYLTVVYPYPSRPNMEFESHRKLFVQWVAACIGSRYLRAFYHKPTSPGSILLEIDESLPDFKQILGAHKWSEFLTAPQGDDAKHVSKVFYCTYNSDRLVQKNGWKRIDIKEGWFKSKGPSKFASPYPPTRWCDIPQVGNVIQNDLCRPLPGGNFPPPPSSAPTPVVGTPEWLEYKRQRDAKVPVVRTWTRGTPPESLRGAPPSTAAGSAPTDQSALSHTTPAAQPAPRRAWANVAAGPVGFPPGLSRVTSTSSSQGSSMHPAMRAAINPYRPRMVCMKLKSLLLEATLKELSTHCLWGHGRFWVHLRRRLVRSSG</sequence>
<feature type="region of interest" description="Disordered" evidence="1">
    <location>
        <begin position="202"/>
        <end position="241"/>
    </location>
</feature>
<proteinExistence type="predicted"/>
<keyword evidence="3" id="KW-1185">Reference proteome</keyword>
<protein>
    <submittedName>
        <fullName evidence="2">Uncharacterized protein</fullName>
    </submittedName>
</protein>
<reference evidence="2 3" key="1">
    <citation type="journal article" date="2019" name="Nat. Ecol. Evol.">
        <title>Megaphylogeny resolves global patterns of mushroom evolution.</title>
        <authorList>
            <person name="Varga T."/>
            <person name="Krizsan K."/>
            <person name="Foldi C."/>
            <person name="Dima B."/>
            <person name="Sanchez-Garcia M."/>
            <person name="Sanchez-Ramirez S."/>
            <person name="Szollosi G.J."/>
            <person name="Szarkandi J.G."/>
            <person name="Papp V."/>
            <person name="Albert L."/>
            <person name="Andreopoulos W."/>
            <person name="Angelini C."/>
            <person name="Antonin V."/>
            <person name="Barry K.W."/>
            <person name="Bougher N.L."/>
            <person name="Buchanan P."/>
            <person name="Buyck B."/>
            <person name="Bense V."/>
            <person name="Catcheside P."/>
            <person name="Chovatia M."/>
            <person name="Cooper J."/>
            <person name="Damon W."/>
            <person name="Desjardin D."/>
            <person name="Finy P."/>
            <person name="Geml J."/>
            <person name="Haridas S."/>
            <person name="Hughes K."/>
            <person name="Justo A."/>
            <person name="Karasinski D."/>
            <person name="Kautmanova I."/>
            <person name="Kiss B."/>
            <person name="Kocsube S."/>
            <person name="Kotiranta H."/>
            <person name="LaButti K.M."/>
            <person name="Lechner B.E."/>
            <person name="Liimatainen K."/>
            <person name="Lipzen A."/>
            <person name="Lukacs Z."/>
            <person name="Mihaltcheva S."/>
            <person name="Morgado L.N."/>
            <person name="Niskanen T."/>
            <person name="Noordeloos M.E."/>
            <person name="Ohm R.A."/>
            <person name="Ortiz-Santana B."/>
            <person name="Ovrebo C."/>
            <person name="Racz N."/>
            <person name="Riley R."/>
            <person name="Savchenko A."/>
            <person name="Shiryaev A."/>
            <person name="Soop K."/>
            <person name="Spirin V."/>
            <person name="Szebenyi C."/>
            <person name="Tomsovsky M."/>
            <person name="Tulloss R.E."/>
            <person name="Uehling J."/>
            <person name="Grigoriev I.V."/>
            <person name="Vagvolgyi C."/>
            <person name="Papp T."/>
            <person name="Martin F.M."/>
            <person name="Miettinen O."/>
            <person name="Hibbett D.S."/>
            <person name="Nagy L.G."/>
        </authorList>
    </citation>
    <scope>NUCLEOTIDE SEQUENCE [LARGE SCALE GENOMIC DNA]</scope>
    <source>
        <strain evidence="2 3">HHB13444</strain>
    </source>
</reference>
<dbReference type="EMBL" id="ML211429">
    <property type="protein sequence ID" value="TFK83014.1"/>
    <property type="molecule type" value="Genomic_DNA"/>
</dbReference>
<gene>
    <name evidence="2" type="ORF">K466DRAFT_568107</name>
</gene>
<dbReference type="AlphaFoldDB" id="A0A5C3P075"/>
<evidence type="ECO:0000256" key="1">
    <source>
        <dbReference type="SAM" id="MobiDB-lite"/>
    </source>
</evidence>
<feature type="region of interest" description="Disordered" evidence="1">
    <location>
        <begin position="257"/>
        <end position="277"/>
    </location>
</feature>
<organism evidence="2 3">
    <name type="scientific">Polyporus arcularius HHB13444</name>
    <dbReference type="NCBI Taxonomy" id="1314778"/>
    <lineage>
        <taxon>Eukaryota</taxon>
        <taxon>Fungi</taxon>
        <taxon>Dikarya</taxon>
        <taxon>Basidiomycota</taxon>
        <taxon>Agaricomycotina</taxon>
        <taxon>Agaricomycetes</taxon>
        <taxon>Polyporales</taxon>
        <taxon>Polyporaceae</taxon>
        <taxon>Polyporus</taxon>
    </lineage>
</organism>
<dbReference type="Proteomes" id="UP000308197">
    <property type="component" value="Unassembled WGS sequence"/>
</dbReference>
<accession>A0A5C3P075</accession>
<evidence type="ECO:0000313" key="2">
    <source>
        <dbReference type="EMBL" id="TFK83014.1"/>
    </source>
</evidence>
<dbReference type="STRING" id="1314778.A0A5C3P075"/>
<dbReference type="InParanoid" id="A0A5C3P075"/>
<name>A0A5C3P075_9APHY</name>
<feature type="compositionally biased region" description="Low complexity" evidence="1">
    <location>
        <begin position="213"/>
        <end position="225"/>
    </location>
</feature>